<dbReference type="AlphaFoldDB" id="A0A6A6LUV0"/>
<organism evidence="1 2">
    <name type="scientific">Hevea brasiliensis</name>
    <name type="common">Para rubber tree</name>
    <name type="synonym">Siphonia brasiliensis</name>
    <dbReference type="NCBI Taxonomy" id="3981"/>
    <lineage>
        <taxon>Eukaryota</taxon>
        <taxon>Viridiplantae</taxon>
        <taxon>Streptophyta</taxon>
        <taxon>Embryophyta</taxon>
        <taxon>Tracheophyta</taxon>
        <taxon>Spermatophyta</taxon>
        <taxon>Magnoliopsida</taxon>
        <taxon>eudicotyledons</taxon>
        <taxon>Gunneridae</taxon>
        <taxon>Pentapetalae</taxon>
        <taxon>rosids</taxon>
        <taxon>fabids</taxon>
        <taxon>Malpighiales</taxon>
        <taxon>Euphorbiaceae</taxon>
        <taxon>Crotonoideae</taxon>
        <taxon>Micrandreae</taxon>
        <taxon>Hevea</taxon>
    </lineage>
</organism>
<dbReference type="Proteomes" id="UP000467840">
    <property type="component" value="Chromosome 16"/>
</dbReference>
<keyword evidence="2" id="KW-1185">Reference proteome</keyword>
<accession>A0A6A6LUV0</accession>
<comment type="caution">
    <text evidence="1">The sequence shown here is derived from an EMBL/GenBank/DDBJ whole genome shotgun (WGS) entry which is preliminary data.</text>
</comment>
<sequence>MEVSHQCTGNFILIMELRKKIFTFRDIIDLPPCDATESINELVSRTIEDLHKFHPDSISRSQLSEIKGASIDKVLVCYCDALISIGDSLMMNQEWMDKVTFDNFSNIQKLTSENLVEMALSILNCLINIAKENLDMMDEDEQSKDNLPASAFGKVLMASYSESNTSCCTSPITPTSVLPPQFMGSLTSDEFTNISCASPLLRSLRVQAVGKLNPIDIKRLSFHMPTNMEAQGYNTWNLKNNEMMK</sequence>
<proteinExistence type="predicted"/>
<dbReference type="EMBL" id="JAAGAX010000009">
    <property type="protein sequence ID" value="KAF2303389.1"/>
    <property type="molecule type" value="Genomic_DNA"/>
</dbReference>
<reference evidence="1 2" key="1">
    <citation type="journal article" date="2020" name="Mol. Plant">
        <title>The Chromosome-Based Rubber Tree Genome Provides New Insights into Spurge Genome Evolution and Rubber Biosynthesis.</title>
        <authorList>
            <person name="Liu J."/>
            <person name="Shi C."/>
            <person name="Shi C.C."/>
            <person name="Li W."/>
            <person name="Zhang Q.J."/>
            <person name="Zhang Y."/>
            <person name="Li K."/>
            <person name="Lu H.F."/>
            <person name="Shi C."/>
            <person name="Zhu S.T."/>
            <person name="Xiao Z.Y."/>
            <person name="Nan H."/>
            <person name="Yue Y."/>
            <person name="Zhu X.G."/>
            <person name="Wu Y."/>
            <person name="Hong X.N."/>
            <person name="Fan G.Y."/>
            <person name="Tong Y."/>
            <person name="Zhang D."/>
            <person name="Mao C.L."/>
            <person name="Liu Y.L."/>
            <person name="Hao S.J."/>
            <person name="Liu W.Q."/>
            <person name="Lv M.Q."/>
            <person name="Zhang H.B."/>
            <person name="Liu Y."/>
            <person name="Hu-Tang G.R."/>
            <person name="Wang J.P."/>
            <person name="Wang J.H."/>
            <person name="Sun Y.H."/>
            <person name="Ni S.B."/>
            <person name="Chen W.B."/>
            <person name="Zhang X.C."/>
            <person name="Jiao Y.N."/>
            <person name="Eichler E.E."/>
            <person name="Li G.H."/>
            <person name="Liu X."/>
            <person name="Gao L.Z."/>
        </authorList>
    </citation>
    <scope>NUCLEOTIDE SEQUENCE [LARGE SCALE GENOMIC DNA]</scope>
    <source>
        <strain evidence="2">cv. GT1</strain>
        <tissue evidence="1">Leaf</tissue>
    </source>
</reference>
<evidence type="ECO:0000313" key="1">
    <source>
        <dbReference type="EMBL" id="KAF2303389.1"/>
    </source>
</evidence>
<name>A0A6A6LUV0_HEVBR</name>
<gene>
    <name evidence="1" type="ORF">GH714_017758</name>
</gene>
<evidence type="ECO:0000313" key="2">
    <source>
        <dbReference type="Proteomes" id="UP000467840"/>
    </source>
</evidence>
<protein>
    <submittedName>
        <fullName evidence="1">Uncharacterized protein</fullName>
    </submittedName>
</protein>